<dbReference type="Gene3D" id="2.60.450.10">
    <property type="entry name" value="Lipopolysaccharide (LPS) transport protein A like domain"/>
    <property type="match status" value="1"/>
</dbReference>
<evidence type="ECO:0000313" key="2">
    <source>
        <dbReference type="Proteomes" id="UP000786693"/>
    </source>
</evidence>
<dbReference type="RefSeq" id="WP_220748806.1">
    <property type="nucleotide sequence ID" value="NZ_BPFH01000003.1"/>
</dbReference>
<sequence>MVADRHHTRLIKGARILLPVGALILLSTLFLLARTVNPDDAIPFADVDVSLRAKDQQLTSPRFSGVSRNGTEFALTAQVAKPDPKDARKMTAQEIQLTLVGREVSDARVAANTGLIDTATRTVTLTGEVEVETSTGFSLTTPHLQGSLSTLSVTAREGVTGTGPLGRLNAREMHLSEDSEGRQRLLFTGGVDLLYVPPVE</sequence>
<keyword evidence="2" id="KW-1185">Reference proteome</keyword>
<dbReference type="Pfam" id="PF06835">
    <property type="entry name" value="LptC"/>
    <property type="match status" value="1"/>
</dbReference>
<dbReference type="InterPro" id="IPR010664">
    <property type="entry name" value="LipoPS_assembly_LptC-rel"/>
</dbReference>
<gene>
    <name evidence="1" type="ORF">JANAI62_19340</name>
</gene>
<dbReference type="Proteomes" id="UP000786693">
    <property type="component" value="Unassembled WGS sequence"/>
</dbReference>
<evidence type="ECO:0000313" key="1">
    <source>
        <dbReference type="EMBL" id="GIT95311.1"/>
    </source>
</evidence>
<name>A0ABQ4NLT5_9RHOB</name>
<accession>A0ABQ4NLT5</accession>
<dbReference type="EMBL" id="BPFH01000003">
    <property type="protein sequence ID" value="GIT95311.1"/>
    <property type="molecule type" value="Genomic_DNA"/>
</dbReference>
<comment type="caution">
    <text evidence="1">The sequence shown here is derived from an EMBL/GenBank/DDBJ whole genome shotgun (WGS) entry which is preliminary data.</text>
</comment>
<reference evidence="1 2" key="1">
    <citation type="submission" date="2021-05" db="EMBL/GenBank/DDBJ databases">
        <title>Bacteria Genome sequencing.</title>
        <authorList>
            <person name="Takabe Y."/>
            <person name="Nakajima Y."/>
            <person name="Suzuki S."/>
            <person name="Shiozaki T."/>
        </authorList>
    </citation>
    <scope>NUCLEOTIDE SEQUENCE [LARGE SCALE GENOMIC DNA]</scope>
    <source>
        <strain evidence="1 2">AI_62</strain>
    </source>
</reference>
<proteinExistence type="predicted"/>
<evidence type="ECO:0008006" key="3">
    <source>
        <dbReference type="Google" id="ProtNLM"/>
    </source>
</evidence>
<protein>
    <recommendedName>
        <fullName evidence="3">Lipopolysaccharide export system protein LptC</fullName>
    </recommendedName>
</protein>
<organism evidence="1 2">
    <name type="scientific">Jannaschia pagri</name>
    <dbReference type="NCBI Taxonomy" id="2829797"/>
    <lineage>
        <taxon>Bacteria</taxon>
        <taxon>Pseudomonadati</taxon>
        <taxon>Pseudomonadota</taxon>
        <taxon>Alphaproteobacteria</taxon>
        <taxon>Rhodobacterales</taxon>
        <taxon>Roseobacteraceae</taxon>
        <taxon>Jannaschia</taxon>
    </lineage>
</organism>